<dbReference type="Proteomes" id="UP000001058">
    <property type="component" value="Unassembled WGS sequence"/>
</dbReference>
<organism evidence="3">
    <name type="scientific">Volvox carteri f. nagariensis</name>
    <dbReference type="NCBI Taxonomy" id="3068"/>
    <lineage>
        <taxon>Eukaryota</taxon>
        <taxon>Viridiplantae</taxon>
        <taxon>Chlorophyta</taxon>
        <taxon>core chlorophytes</taxon>
        <taxon>Chlorophyceae</taxon>
        <taxon>CS clade</taxon>
        <taxon>Chlamydomonadales</taxon>
        <taxon>Volvocaceae</taxon>
        <taxon>Volvox</taxon>
    </lineage>
</organism>
<keyword evidence="1" id="KW-0472">Membrane</keyword>
<evidence type="ECO:0000256" key="1">
    <source>
        <dbReference type="SAM" id="Phobius"/>
    </source>
</evidence>
<dbReference type="KEGG" id="vcn:VOLCADRAFT_108283"/>
<dbReference type="InParanoid" id="D8UJ98"/>
<proteinExistence type="predicted"/>
<dbReference type="RefSeq" id="XP_002958745.1">
    <property type="nucleotide sequence ID" value="XM_002958699.1"/>
</dbReference>
<gene>
    <name evidence="2" type="ORF">VOLCADRAFT_108283</name>
</gene>
<protein>
    <submittedName>
        <fullName evidence="2">Uncharacterized protein</fullName>
    </submittedName>
</protein>
<keyword evidence="1" id="KW-1133">Transmembrane helix</keyword>
<sequence>MQITICAKVINFIDCLGKMVSKLAHPQVLYCCLTRRFPSLIQLWDCGCLMFRGRGELLMVVGLGVISGWYIFGLPLQEVLILEEANGFATRRYDNVWLEIRNMSVRAHGGVLGVNEPGYCDQ</sequence>
<dbReference type="Pfam" id="PF23670">
    <property type="entry name" value="PIGBOS1"/>
    <property type="match status" value="1"/>
</dbReference>
<feature type="transmembrane region" description="Helical" evidence="1">
    <location>
        <begin position="57"/>
        <end position="76"/>
    </location>
</feature>
<dbReference type="OrthoDB" id="10606060at2759"/>
<keyword evidence="1" id="KW-0812">Transmembrane</keyword>
<accession>D8UJ98</accession>
<dbReference type="AlphaFoldDB" id="D8UJ98"/>
<name>D8UJ98_VOLCA</name>
<dbReference type="InterPro" id="IPR057394">
    <property type="entry name" value="PIGBOS1"/>
</dbReference>
<dbReference type="GeneID" id="9628186"/>
<reference evidence="2 3" key="1">
    <citation type="journal article" date="2010" name="Science">
        <title>Genomic analysis of organismal complexity in the multicellular green alga Volvox carteri.</title>
        <authorList>
            <person name="Prochnik S.E."/>
            <person name="Umen J."/>
            <person name="Nedelcu A.M."/>
            <person name="Hallmann A."/>
            <person name="Miller S.M."/>
            <person name="Nishii I."/>
            <person name="Ferris P."/>
            <person name="Kuo A."/>
            <person name="Mitros T."/>
            <person name="Fritz-Laylin L.K."/>
            <person name="Hellsten U."/>
            <person name="Chapman J."/>
            <person name="Simakov O."/>
            <person name="Rensing S.A."/>
            <person name="Terry A."/>
            <person name="Pangilinan J."/>
            <person name="Kapitonov V."/>
            <person name="Jurka J."/>
            <person name="Salamov A."/>
            <person name="Shapiro H."/>
            <person name="Schmutz J."/>
            <person name="Grimwood J."/>
            <person name="Lindquist E."/>
            <person name="Lucas S."/>
            <person name="Grigoriev I.V."/>
            <person name="Schmitt R."/>
            <person name="Kirk D."/>
            <person name="Rokhsar D.S."/>
        </authorList>
    </citation>
    <scope>NUCLEOTIDE SEQUENCE [LARGE SCALE GENOMIC DNA]</scope>
    <source>
        <strain evidence="3">f. Nagariensis / Eve</strain>
    </source>
</reference>
<evidence type="ECO:0000313" key="3">
    <source>
        <dbReference type="Proteomes" id="UP000001058"/>
    </source>
</evidence>
<evidence type="ECO:0000313" key="2">
    <source>
        <dbReference type="EMBL" id="EFJ40201.1"/>
    </source>
</evidence>
<keyword evidence="3" id="KW-1185">Reference proteome</keyword>
<dbReference type="EMBL" id="GL378424">
    <property type="protein sequence ID" value="EFJ40201.1"/>
    <property type="molecule type" value="Genomic_DNA"/>
</dbReference>